<dbReference type="PANTHER" id="PTHR43155">
    <property type="entry name" value="CYCLIC DI-GMP PHOSPHODIESTERASE PA4108-RELATED"/>
    <property type="match status" value="1"/>
</dbReference>
<reference evidence="2 3" key="1">
    <citation type="journal article" date="2017" name="Int. J. Syst. Evol. Microbiol.">
        <title>Desulfovibrio senegalensis sp. nov., a mesophilic sulfate reducer isolated from marine sediment.</title>
        <authorList>
            <person name="Thioye A."/>
            <person name="Gam Z.B.A."/>
            <person name="Mbengue M."/>
            <person name="Cayol J.L."/>
            <person name="Joseph-Bartoli M."/>
            <person name="Toure-Kane C."/>
            <person name="Labat M."/>
        </authorList>
    </citation>
    <scope>NUCLEOTIDE SEQUENCE [LARGE SCALE GENOMIC DNA]</scope>
    <source>
        <strain evidence="2 3">DSM 101509</strain>
    </source>
</reference>
<dbReference type="RefSeq" id="WP_151149169.1">
    <property type="nucleotide sequence ID" value="NZ_WAIE01000001.1"/>
</dbReference>
<comment type="caution">
    <text evidence="2">The sequence shown here is derived from an EMBL/GenBank/DDBJ whole genome shotgun (WGS) entry which is preliminary data.</text>
</comment>
<evidence type="ECO:0000259" key="1">
    <source>
        <dbReference type="PROSITE" id="PS51832"/>
    </source>
</evidence>
<dbReference type="InterPro" id="IPR037522">
    <property type="entry name" value="HD_GYP_dom"/>
</dbReference>
<dbReference type="CDD" id="cd00077">
    <property type="entry name" value="HDc"/>
    <property type="match status" value="1"/>
</dbReference>
<dbReference type="PANTHER" id="PTHR43155:SF2">
    <property type="entry name" value="CYCLIC DI-GMP PHOSPHODIESTERASE PA4108"/>
    <property type="match status" value="1"/>
</dbReference>
<sequence>MIKKISVDELAPGMEVVQLSADVWQQLPYLYTKPGIIKDEAEVRRIRAKGFLQAFIRLAPAPENARLSDEERLEKLLRTREEHLKRKPRAPFVKTIEKARKAYAKALDQTKRIITDVKMGRQVDYRSSAEALDGVIESAIQNADTIVCLSKLSRYDSYTYSHSINVAAIAVVFGEYVGLSREELTTLGVAGMLHDLGKTAISNRIINKRGRLTRSEFEEIKKHPVYGLNILKKAREMPPAVLRAVEEHHEKFNGSGYPHGLSKDDISVFGRILSMADVYDALTSDRSYKNAILPNKALAIMYGMRDQDFSAREVQLFIKCLGIFPSGSLVRLSTGNYGVVFESNPEKPLLPKIKVILDEDLSPIPAKLVDLAVPDNGSALKIVDCADPAQYQINLRPYFHSREERPPLEGMD</sequence>
<dbReference type="EMBL" id="WAIE01000001">
    <property type="protein sequence ID" value="KAB1442969.1"/>
    <property type="molecule type" value="Genomic_DNA"/>
</dbReference>
<feature type="domain" description="HD-GYP" evidence="1">
    <location>
        <begin position="137"/>
        <end position="333"/>
    </location>
</feature>
<dbReference type="InterPro" id="IPR021812">
    <property type="entry name" value="DUF3391"/>
</dbReference>
<gene>
    <name evidence="2" type="ORF">F8A88_01470</name>
</gene>
<dbReference type="AlphaFoldDB" id="A0A6N6N661"/>
<dbReference type="InterPro" id="IPR006675">
    <property type="entry name" value="HDIG_dom"/>
</dbReference>
<proteinExistence type="predicted"/>
<dbReference type="OrthoDB" id="9802066at2"/>
<dbReference type="InterPro" id="IPR003607">
    <property type="entry name" value="HD/PDEase_dom"/>
</dbReference>
<dbReference type="SMART" id="SM00471">
    <property type="entry name" value="HDc"/>
    <property type="match status" value="1"/>
</dbReference>
<dbReference type="Pfam" id="PF11871">
    <property type="entry name" value="DUF3391"/>
    <property type="match status" value="1"/>
</dbReference>
<protein>
    <submittedName>
        <fullName evidence="2">HD-GYP domain-containing protein</fullName>
    </submittedName>
</protein>
<organism evidence="2 3">
    <name type="scientific">Pseudodesulfovibrio senegalensis</name>
    <dbReference type="NCBI Taxonomy" id="1721087"/>
    <lineage>
        <taxon>Bacteria</taxon>
        <taxon>Pseudomonadati</taxon>
        <taxon>Thermodesulfobacteriota</taxon>
        <taxon>Desulfovibrionia</taxon>
        <taxon>Desulfovibrionales</taxon>
        <taxon>Desulfovibrionaceae</taxon>
    </lineage>
</organism>
<dbReference type="SUPFAM" id="SSF109604">
    <property type="entry name" value="HD-domain/PDEase-like"/>
    <property type="match status" value="1"/>
</dbReference>
<name>A0A6N6N661_9BACT</name>
<evidence type="ECO:0000313" key="2">
    <source>
        <dbReference type="EMBL" id="KAB1442969.1"/>
    </source>
</evidence>
<dbReference type="PROSITE" id="PS51832">
    <property type="entry name" value="HD_GYP"/>
    <property type="match status" value="1"/>
</dbReference>
<dbReference type="Pfam" id="PF13487">
    <property type="entry name" value="HD_5"/>
    <property type="match status" value="1"/>
</dbReference>
<keyword evidence="3" id="KW-1185">Reference proteome</keyword>
<evidence type="ECO:0000313" key="3">
    <source>
        <dbReference type="Proteomes" id="UP000438699"/>
    </source>
</evidence>
<accession>A0A6N6N661</accession>
<dbReference type="NCBIfam" id="TIGR00277">
    <property type="entry name" value="HDIG"/>
    <property type="match status" value="1"/>
</dbReference>
<dbReference type="Proteomes" id="UP000438699">
    <property type="component" value="Unassembled WGS sequence"/>
</dbReference>
<dbReference type="Gene3D" id="1.10.3210.10">
    <property type="entry name" value="Hypothetical protein af1432"/>
    <property type="match status" value="1"/>
</dbReference>